<feature type="non-terminal residue" evidence="1">
    <location>
        <position position="1"/>
    </location>
</feature>
<reference evidence="1" key="1">
    <citation type="submission" date="2023-03" db="EMBL/GenBank/DDBJ databases">
        <authorList>
            <person name="Steffen K."/>
            <person name="Cardenas P."/>
        </authorList>
    </citation>
    <scope>NUCLEOTIDE SEQUENCE</scope>
</reference>
<comment type="caution">
    <text evidence="1">The sequence shown here is derived from an EMBL/GenBank/DDBJ whole genome shotgun (WGS) entry which is preliminary data.</text>
</comment>
<proteinExistence type="predicted"/>
<dbReference type="Proteomes" id="UP001174909">
    <property type="component" value="Unassembled WGS sequence"/>
</dbReference>
<dbReference type="EMBL" id="CASHTH010004419">
    <property type="protein sequence ID" value="CAI8057055.1"/>
    <property type="molecule type" value="Genomic_DNA"/>
</dbReference>
<accession>A0AA35XLQ3</accession>
<dbReference type="AlphaFoldDB" id="A0AA35XLQ3"/>
<evidence type="ECO:0000313" key="2">
    <source>
        <dbReference type="Proteomes" id="UP001174909"/>
    </source>
</evidence>
<name>A0AA35XLQ3_GEOBA</name>
<sequence>TIGGRVWNEILPPLSVYQWLGRSC</sequence>
<protein>
    <submittedName>
        <fullName evidence="1">Uncharacterized protein</fullName>
    </submittedName>
</protein>
<gene>
    <name evidence="1" type="ORF">GBAR_LOCUS31074</name>
</gene>
<keyword evidence="2" id="KW-1185">Reference proteome</keyword>
<evidence type="ECO:0000313" key="1">
    <source>
        <dbReference type="EMBL" id="CAI8057055.1"/>
    </source>
</evidence>
<organism evidence="1 2">
    <name type="scientific">Geodia barretti</name>
    <name type="common">Barrett's horny sponge</name>
    <dbReference type="NCBI Taxonomy" id="519541"/>
    <lineage>
        <taxon>Eukaryota</taxon>
        <taxon>Metazoa</taxon>
        <taxon>Porifera</taxon>
        <taxon>Demospongiae</taxon>
        <taxon>Heteroscleromorpha</taxon>
        <taxon>Tetractinellida</taxon>
        <taxon>Astrophorina</taxon>
        <taxon>Geodiidae</taxon>
        <taxon>Geodia</taxon>
    </lineage>
</organism>